<name>A0AAW2TQ92_9LAMI</name>
<sequence length="478" mass="52842">MTSSTKVTVVERHLISPPPRSVTATSLPLTFLDTPWLLFSPSQPLFFYDFPVSTAEFIQTILPNLENALSLTLQHFFPLAGKLVTPPLSSVPPRLEYTGDDSIFLTIAEATAADAGDFKNLTGNHPKLARDLKGLVPVLRCTGVGSKQALLAVQITVFPEAGVCMGFALRHVAADGRTFNNFLKTWGELSKTGGVWGVDGSVTFHDRAVIRDPGGLETTLLKEWWNWNKKNSQKMEGINEAKMEGINEANGSKHDFTRATFELHPHEMEKIKKWILTRSRMLFGSTQLLLSPYVLTCAFIWACWMKTHRFTCKDDCGEIVHYFGFIAGGITRLHYMVPNTYVGNCVGFGRSSATRKELMGENGVVYAAKAIGDTIKKLNGDMLGGAKNWISEWKVIHESELHVMVTGSPKLDVYGLDFGWGRPVKIEEVSIDTTGAISLCEGRQVVGAIEIGLALPRSKMDVFSTLFIKGMNSFNFHC</sequence>
<keyword evidence="3" id="KW-1133">Transmembrane helix</keyword>
<dbReference type="EMBL" id="JACGWN010000014">
    <property type="protein sequence ID" value="KAL0405736.1"/>
    <property type="molecule type" value="Genomic_DNA"/>
</dbReference>
<dbReference type="Pfam" id="PF02458">
    <property type="entry name" value="Transferase"/>
    <property type="match status" value="1"/>
</dbReference>
<evidence type="ECO:0000313" key="4">
    <source>
        <dbReference type="EMBL" id="KAL0405736.1"/>
    </source>
</evidence>
<keyword evidence="3" id="KW-0812">Transmembrane</keyword>
<comment type="caution">
    <text evidence="4">The sequence shown here is derived from an EMBL/GenBank/DDBJ whole genome shotgun (WGS) entry which is preliminary data.</text>
</comment>
<keyword evidence="3" id="KW-0472">Membrane</keyword>
<dbReference type="AlphaFoldDB" id="A0AAW2TQ92"/>
<dbReference type="PANTHER" id="PTHR31625">
    <property type="match status" value="1"/>
</dbReference>
<dbReference type="GO" id="GO:0016747">
    <property type="term" value="F:acyltransferase activity, transferring groups other than amino-acyl groups"/>
    <property type="evidence" value="ECO:0007669"/>
    <property type="project" value="UniProtKB-ARBA"/>
</dbReference>
<dbReference type="Gene3D" id="3.30.559.10">
    <property type="entry name" value="Chloramphenicol acetyltransferase-like domain"/>
    <property type="match status" value="2"/>
</dbReference>
<keyword evidence="2" id="KW-0012">Acyltransferase</keyword>
<reference evidence="4" key="1">
    <citation type="submission" date="2020-06" db="EMBL/GenBank/DDBJ databases">
        <authorList>
            <person name="Li T."/>
            <person name="Hu X."/>
            <person name="Zhang T."/>
            <person name="Song X."/>
            <person name="Zhang H."/>
            <person name="Dai N."/>
            <person name="Sheng W."/>
            <person name="Hou X."/>
            <person name="Wei L."/>
        </authorList>
    </citation>
    <scope>NUCLEOTIDE SEQUENCE</scope>
    <source>
        <strain evidence="4">KEN1</strain>
        <tissue evidence="4">Leaf</tissue>
    </source>
</reference>
<keyword evidence="1" id="KW-0808">Transferase</keyword>
<dbReference type="InterPro" id="IPR023213">
    <property type="entry name" value="CAT-like_dom_sf"/>
</dbReference>
<organism evidence="4">
    <name type="scientific">Sesamum latifolium</name>
    <dbReference type="NCBI Taxonomy" id="2727402"/>
    <lineage>
        <taxon>Eukaryota</taxon>
        <taxon>Viridiplantae</taxon>
        <taxon>Streptophyta</taxon>
        <taxon>Embryophyta</taxon>
        <taxon>Tracheophyta</taxon>
        <taxon>Spermatophyta</taxon>
        <taxon>Magnoliopsida</taxon>
        <taxon>eudicotyledons</taxon>
        <taxon>Gunneridae</taxon>
        <taxon>Pentapetalae</taxon>
        <taxon>asterids</taxon>
        <taxon>lamiids</taxon>
        <taxon>Lamiales</taxon>
        <taxon>Pedaliaceae</taxon>
        <taxon>Sesamum</taxon>
    </lineage>
</organism>
<dbReference type="InterPro" id="IPR051504">
    <property type="entry name" value="Plant_metabolite_acyltrans"/>
</dbReference>
<evidence type="ECO:0000256" key="3">
    <source>
        <dbReference type="SAM" id="Phobius"/>
    </source>
</evidence>
<accession>A0AAW2TQ92</accession>
<evidence type="ECO:0000256" key="1">
    <source>
        <dbReference type="ARBA" id="ARBA00022679"/>
    </source>
</evidence>
<feature type="transmembrane region" description="Helical" evidence="3">
    <location>
        <begin position="281"/>
        <end position="302"/>
    </location>
</feature>
<gene>
    <name evidence="4" type="ORF">Slati_3887500</name>
</gene>
<evidence type="ECO:0000256" key="2">
    <source>
        <dbReference type="ARBA" id="ARBA00023315"/>
    </source>
</evidence>
<reference evidence="4" key="2">
    <citation type="journal article" date="2024" name="Plant">
        <title>Genomic evolution and insights into agronomic trait innovations of Sesamum species.</title>
        <authorList>
            <person name="Miao H."/>
            <person name="Wang L."/>
            <person name="Qu L."/>
            <person name="Liu H."/>
            <person name="Sun Y."/>
            <person name="Le M."/>
            <person name="Wang Q."/>
            <person name="Wei S."/>
            <person name="Zheng Y."/>
            <person name="Lin W."/>
            <person name="Duan Y."/>
            <person name="Cao H."/>
            <person name="Xiong S."/>
            <person name="Wang X."/>
            <person name="Wei L."/>
            <person name="Li C."/>
            <person name="Ma Q."/>
            <person name="Ju M."/>
            <person name="Zhao R."/>
            <person name="Li G."/>
            <person name="Mu C."/>
            <person name="Tian Q."/>
            <person name="Mei H."/>
            <person name="Zhang T."/>
            <person name="Gao T."/>
            <person name="Zhang H."/>
        </authorList>
    </citation>
    <scope>NUCLEOTIDE SEQUENCE</scope>
    <source>
        <strain evidence="4">KEN1</strain>
    </source>
</reference>
<protein>
    <submittedName>
        <fullName evidence="4">Coumaroyl-CoA:anthocyanidin 3-O-glucoside-6''-O-coumaroyltransferase 2</fullName>
    </submittedName>
</protein>
<proteinExistence type="predicted"/>